<proteinExistence type="predicted"/>
<accession>A0A507DLC8</accession>
<dbReference type="VEuPathDB" id="FungiDB:SeMB42_g01494"/>
<feature type="region of interest" description="Disordered" evidence="1">
    <location>
        <begin position="242"/>
        <end position="319"/>
    </location>
</feature>
<evidence type="ECO:0000313" key="3">
    <source>
        <dbReference type="Proteomes" id="UP000317494"/>
    </source>
</evidence>
<name>A0A507DLC8_9FUNG</name>
<feature type="region of interest" description="Disordered" evidence="1">
    <location>
        <begin position="142"/>
        <end position="173"/>
    </location>
</feature>
<comment type="caution">
    <text evidence="2">The sequence shown here is derived from an EMBL/GenBank/DDBJ whole genome shotgun (WGS) entry which is preliminary data.</text>
</comment>
<reference evidence="2 3" key="1">
    <citation type="journal article" date="2019" name="Sci. Rep.">
        <title>Comparative genomics of chytrid fungi reveal insights into the obligate biotrophic and pathogenic lifestyle of Synchytrium endobioticum.</title>
        <authorList>
            <person name="van de Vossenberg B.T.L.H."/>
            <person name="Warris S."/>
            <person name="Nguyen H.D.T."/>
            <person name="van Gent-Pelzer M.P.E."/>
            <person name="Joly D.L."/>
            <person name="van de Geest H.C."/>
            <person name="Bonants P.J.M."/>
            <person name="Smith D.S."/>
            <person name="Levesque C.A."/>
            <person name="van der Lee T.A.J."/>
        </authorList>
    </citation>
    <scope>NUCLEOTIDE SEQUENCE [LARGE SCALE GENOMIC DNA]</scope>
    <source>
        <strain evidence="2 3">MB42</strain>
    </source>
</reference>
<feature type="compositionally biased region" description="Basic and acidic residues" evidence="1">
    <location>
        <begin position="305"/>
        <end position="319"/>
    </location>
</feature>
<keyword evidence="3" id="KW-1185">Reference proteome</keyword>
<gene>
    <name evidence="2" type="ORF">SeMB42_g01494</name>
</gene>
<dbReference type="EMBL" id="QEAN01000039">
    <property type="protein sequence ID" value="TPX52326.1"/>
    <property type="molecule type" value="Genomic_DNA"/>
</dbReference>
<sequence>MRGCGALTRSITSTFSPTHPPRQVKPRHPQAIGQSSRTWAWPPLRPGAVHLPPARRSRRRKNRKKTTRPGPSRESLDEELARHKVAVGHPSFRTSKQLCQAVKVIKQHDILYTAQHRKRTSWSSHPLDRLTTIIPPYTSQTLLKSKHPSSSSRSTQMTSKATGRKQSLSTTTVSTDRTFIPLNKSFSSVGEFVREIEKSLSTHNHIYIFNDEYDDDNRSTLVSKKSAIGKLEYCQAVVKSNDHNGHAGGGSGISPSKRSNGTPPTDHEDNEYYLTSDVSPVSSSSATKERPYTPTSKSPTHIHSAKHDSHDHDVKLSRSHDETTMIIRSFVREVRYGKESSGNIECREEPCICEIGDECHLDRLHEIRGYKITRLSSCDKGEKGGKVECCPMRTEEVKEFLQVDLAPYEFVY</sequence>
<evidence type="ECO:0000313" key="2">
    <source>
        <dbReference type="EMBL" id="TPX52326.1"/>
    </source>
</evidence>
<dbReference type="AlphaFoldDB" id="A0A507DLC8"/>
<dbReference type="Proteomes" id="UP000317494">
    <property type="component" value="Unassembled WGS sequence"/>
</dbReference>
<organism evidence="2 3">
    <name type="scientific">Synchytrium endobioticum</name>
    <dbReference type="NCBI Taxonomy" id="286115"/>
    <lineage>
        <taxon>Eukaryota</taxon>
        <taxon>Fungi</taxon>
        <taxon>Fungi incertae sedis</taxon>
        <taxon>Chytridiomycota</taxon>
        <taxon>Chytridiomycota incertae sedis</taxon>
        <taxon>Chytridiomycetes</taxon>
        <taxon>Synchytriales</taxon>
        <taxon>Synchytriaceae</taxon>
        <taxon>Synchytrium</taxon>
    </lineage>
</organism>
<feature type="compositionally biased region" description="Polar residues" evidence="1">
    <location>
        <begin position="155"/>
        <end position="173"/>
    </location>
</feature>
<feature type="compositionally biased region" description="Low complexity" evidence="1">
    <location>
        <begin position="276"/>
        <end position="285"/>
    </location>
</feature>
<protein>
    <submittedName>
        <fullName evidence="2">Uncharacterized protein</fullName>
    </submittedName>
</protein>
<feature type="compositionally biased region" description="Basic residues" evidence="1">
    <location>
        <begin position="53"/>
        <end position="67"/>
    </location>
</feature>
<evidence type="ECO:0000256" key="1">
    <source>
        <dbReference type="SAM" id="MobiDB-lite"/>
    </source>
</evidence>
<feature type="compositionally biased region" description="Polar residues" evidence="1">
    <location>
        <begin position="253"/>
        <end position="263"/>
    </location>
</feature>
<feature type="region of interest" description="Disordered" evidence="1">
    <location>
        <begin position="1"/>
        <end position="78"/>
    </location>
</feature>